<proteinExistence type="inferred from homology"/>
<dbReference type="GO" id="GO:0005634">
    <property type="term" value="C:nucleus"/>
    <property type="evidence" value="ECO:0007669"/>
    <property type="project" value="UniProtKB-SubCell"/>
</dbReference>
<sequence>MFIKENNKYLTKKQNMLSNFATEFVTELFLDDNVSTMNRLIVATANVVNENFENVTCVNDILLKEYNQISPLASGRFVKSLREGRHFYEKIVKKFTDDEYIENFKMRKATVQALIMFLKEYVKPSSSIVPFDKKVHVFLWLLTSNYSFKEAGEKFGLHKSSISYIFHEIANLLSEQRYQFINWPSLEEQHVTRVKVNSRYGFPNCVGFIDACRLKVGSKRKMKDKPEFILLQAVCDETLMFTDIHVGEIGNTRKGKVFKESQLAHELKNFLDLDNHILGDSDYKLRRNLLTPFTSDELLTNEEMKFNEIHWKAHSYINQAFEILRGKFMKLNHIDISKPESITTLIYAACVLHNFILLHEGSPVKEEAVSNDEGITIDTNVVTTALEKRQFLCNYINYIQNLQY</sequence>
<dbReference type="PANTHER" id="PTHR22930:SF85">
    <property type="entry name" value="GH03217P-RELATED"/>
    <property type="match status" value="1"/>
</dbReference>
<evidence type="ECO:0000256" key="2">
    <source>
        <dbReference type="ARBA" id="ARBA00004123"/>
    </source>
</evidence>
<evidence type="ECO:0000256" key="7">
    <source>
        <dbReference type="ARBA" id="ARBA00023242"/>
    </source>
</evidence>
<dbReference type="RefSeq" id="XP_026493716.2">
    <property type="nucleotide sequence ID" value="XM_026637931.2"/>
</dbReference>
<comment type="similarity">
    <text evidence="3">Belongs to the HARBI1 family.</text>
</comment>
<reference evidence="10" key="2">
    <citation type="submission" date="2025-08" db="UniProtKB">
        <authorList>
            <consortium name="RefSeq"/>
        </authorList>
    </citation>
    <scope>IDENTIFICATION</scope>
    <source>
        <tissue evidence="10">Whole body</tissue>
    </source>
</reference>
<dbReference type="Pfam" id="PF13359">
    <property type="entry name" value="DDE_Tnp_4"/>
    <property type="match status" value="1"/>
</dbReference>
<protein>
    <submittedName>
        <fullName evidence="10">Uncharacterized protein LOC113398964</fullName>
    </submittedName>
</protein>
<evidence type="ECO:0000256" key="3">
    <source>
        <dbReference type="ARBA" id="ARBA00006958"/>
    </source>
</evidence>
<evidence type="ECO:0000313" key="10">
    <source>
        <dbReference type="RefSeq" id="XP_026493716.2"/>
    </source>
</evidence>
<dbReference type="Proteomes" id="UP001652626">
    <property type="component" value="Chromosome 2"/>
</dbReference>
<evidence type="ECO:0000256" key="5">
    <source>
        <dbReference type="ARBA" id="ARBA00022723"/>
    </source>
</evidence>
<dbReference type="GO" id="GO:0004518">
    <property type="term" value="F:nuclease activity"/>
    <property type="evidence" value="ECO:0007669"/>
    <property type="project" value="UniProtKB-KW"/>
</dbReference>
<keyword evidence="6" id="KW-0378">Hydrolase</keyword>
<dbReference type="OMA" id="VCDETLM"/>
<evidence type="ECO:0000259" key="8">
    <source>
        <dbReference type="Pfam" id="PF13359"/>
    </source>
</evidence>
<evidence type="ECO:0000313" key="9">
    <source>
        <dbReference type="Proteomes" id="UP001652626"/>
    </source>
</evidence>
<comment type="cofactor">
    <cofactor evidence="1">
        <name>a divalent metal cation</name>
        <dbReference type="ChEBI" id="CHEBI:60240"/>
    </cofactor>
</comment>
<evidence type="ECO:0000256" key="6">
    <source>
        <dbReference type="ARBA" id="ARBA00022801"/>
    </source>
</evidence>
<keyword evidence="4" id="KW-0540">Nuclease</keyword>
<dbReference type="GO" id="GO:0046872">
    <property type="term" value="F:metal ion binding"/>
    <property type="evidence" value="ECO:0007669"/>
    <property type="project" value="UniProtKB-KW"/>
</dbReference>
<dbReference type="GO" id="GO:0016787">
    <property type="term" value="F:hydrolase activity"/>
    <property type="evidence" value="ECO:0007669"/>
    <property type="project" value="UniProtKB-KW"/>
</dbReference>
<dbReference type="PANTHER" id="PTHR22930">
    <property type="match status" value="1"/>
</dbReference>
<dbReference type="AlphaFoldDB" id="A0A8B8IBT5"/>
<organism evidence="9 10">
    <name type="scientific">Vanessa tameamea</name>
    <name type="common">Kamehameha butterfly</name>
    <dbReference type="NCBI Taxonomy" id="334116"/>
    <lineage>
        <taxon>Eukaryota</taxon>
        <taxon>Metazoa</taxon>
        <taxon>Ecdysozoa</taxon>
        <taxon>Arthropoda</taxon>
        <taxon>Hexapoda</taxon>
        <taxon>Insecta</taxon>
        <taxon>Pterygota</taxon>
        <taxon>Neoptera</taxon>
        <taxon>Endopterygota</taxon>
        <taxon>Lepidoptera</taxon>
        <taxon>Glossata</taxon>
        <taxon>Ditrysia</taxon>
        <taxon>Papilionoidea</taxon>
        <taxon>Nymphalidae</taxon>
        <taxon>Nymphalinae</taxon>
        <taxon>Vanessa</taxon>
    </lineage>
</organism>
<comment type="subcellular location">
    <subcellularLocation>
        <location evidence="2">Nucleus</location>
    </subcellularLocation>
</comment>
<keyword evidence="7" id="KW-0539">Nucleus</keyword>
<name>A0A8B8IBT5_VANTA</name>
<evidence type="ECO:0000256" key="4">
    <source>
        <dbReference type="ARBA" id="ARBA00022722"/>
    </source>
</evidence>
<keyword evidence="5" id="KW-0479">Metal-binding</keyword>
<dbReference type="OrthoDB" id="2668416at2759"/>
<feature type="domain" description="DDE Tnp4" evidence="8">
    <location>
        <begin position="228"/>
        <end position="354"/>
    </location>
</feature>
<keyword evidence="9" id="KW-1185">Reference proteome</keyword>
<accession>A0A8B8IBT5</accession>
<evidence type="ECO:0000256" key="1">
    <source>
        <dbReference type="ARBA" id="ARBA00001968"/>
    </source>
</evidence>
<gene>
    <name evidence="10" type="primary">LOC113398964</name>
</gene>
<dbReference type="InterPro" id="IPR027806">
    <property type="entry name" value="HARBI1_dom"/>
</dbReference>
<dbReference type="GeneID" id="113398964"/>
<dbReference type="InterPro" id="IPR045249">
    <property type="entry name" value="HARBI1-like"/>
</dbReference>
<reference evidence="9" key="1">
    <citation type="submission" date="2025-05" db="UniProtKB">
        <authorList>
            <consortium name="RefSeq"/>
        </authorList>
    </citation>
    <scope>NUCLEOTIDE SEQUENCE [LARGE SCALE GENOMIC DNA]</scope>
</reference>